<dbReference type="GO" id="GO:0008270">
    <property type="term" value="F:zinc ion binding"/>
    <property type="evidence" value="ECO:0007669"/>
    <property type="project" value="UniProtKB-KW"/>
</dbReference>
<comment type="caution">
    <text evidence="8">The sequence shown here is derived from an EMBL/GenBank/DDBJ whole genome shotgun (WGS) entry which is preliminary data.</text>
</comment>
<dbReference type="Gene3D" id="3.30.40.10">
    <property type="entry name" value="Zinc/RING finger domain, C3HC4 (zinc finger)"/>
    <property type="match status" value="1"/>
</dbReference>
<accession>A0AA38RWW3</accession>
<dbReference type="GO" id="GO:0016586">
    <property type="term" value="C:RSC-type complex"/>
    <property type="evidence" value="ECO:0007669"/>
    <property type="project" value="TreeGrafter"/>
</dbReference>
<organism evidence="8 9">
    <name type="scientific">Pleurostoma richardsiae</name>
    <dbReference type="NCBI Taxonomy" id="41990"/>
    <lineage>
        <taxon>Eukaryota</taxon>
        <taxon>Fungi</taxon>
        <taxon>Dikarya</taxon>
        <taxon>Ascomycota</taxon>
        <taxon>Pezizomycotina</taxon>
        <taxon>Sordariomycetes</taxon>
        <taxon>Sordariomycetidae</taxon>
        <taxon>Calosphaeriales</taxon>
        <taxon>Pleurostomataceae</taxon>
        <taxon>Pleurostoma</taxon>
    </lineage>
</organism>
<dbReference type="CDD" id="cd15489">
    <property type="entry name" value="PHD_SF"/>
    <property type="match status" value="1"/>
</dbReference>
<dbReference type="InterPro" id="IPR011011">
    <property type="entry name" value="Znf_FYVE_PHD"/>
</dbReference>
<dbReference type="PANTHER" id="PTHR22597">
    <property type="entry name" value="POLYCOMB GROUP PROTEIN"/>
    <property type="match status" value="1"/>
</dbReference>
<feature type="domain" description="Polycomb protein VEFS-Box" evidence="7">
    <location>
        <begin position="560"/>
        <end position="646"/>
    </location>
</feature>
<keyword evidence="3" id="KW-0863">Zinc-finger</keyword>
<gene>
    <name evidence="8" type="ORF">NKR23_g3931</name>
</gene>
<evidence type="ECO:0000256" key="2">
    <source>
        <dbReference type="ARBA" id="ARBA00022723"/>
    </source>
</evidence>
<evidence type="ECO:0000313" key="9">
    <source>
        <dbReference type="Proteomes" id="UP001174694"/>
    </source>
</evidence>
<sequence>MTSINRPRSKLPYLQRNWISGINHHSQGQAMGATLSNLNNPSDKISSLTTSADDDYCSRPAKRRRLFEGSPDSGLGQDIHAFSLPEEPGDLQRALRIEVLRIIHRDTSRVRFNTIFNGITATAVNKVTTIKARCKITISCQKAGETQVLHCDSQICTLKTYKNPVGPSHMARIYLPHPFTIPEDKILIERDDDDAFDLADTYTVSVELESAGYPNWPPTDLLGLTHDEDIFFKPSQAPRHWSLIAHLRDIFQRPVSRMTLGMRLKNGPRNESATDYLMEADVRWSTGFSETAVLRKPDKGVLPSITAIDPDAENIPRANGHLGDHQANGIPTNADVDGDLDGELNSLIDDVEEEAEGEITPSRSLRARGSKNYNLKLLSDKAQGKERRRRQKLEKTEKPIESHKVFYRLPAEHYSVTGYACCICHAMNQSLNQLRAHFFSHPQYRFLVDFKAARGVQISVSHCEDGPSSPLHSKIYQLGRPIGPLELDKYVEGDDSWVTSRYGPDNDLPQKPAHLKVHQKPLVRRKEQKIVIPSIKQPLFDPLSKALLEPGTELREYYPDETWLIQKHRDTIQDFFDVDPTEKEYMKEWDAFIIKRKISSDAYIPRAFSAFVREKATWLVGSIARVQEFGKHLSVLIARESLDEQTIQEALARIQEARSQKQSEQEPKESAKEAQYKSSKGCTICARPVRGPSLLICANPECKRPLYHDDCARPLAKIPVDGPDWRCNECCSK</sequence>
<proteinExistence type="inferred from homology"/>
<dbReference type="Proteomes" id="UP001174694">
    <property type="component" value="Unassembled WGS sequence"/>
</dbReference>
<name>A0AA38RWW3_9PEZI</name>
<protein>
    <submittedName>
        <fullName evidence="8">Polycomb protein suz12-B</fullName>
    </submittedName>
</protein>
<dbReference type="InterPro" id="IPR013083">
    <property type="entry name" value="Znf_RING/FYVE/PHD"/>
</dbReference>
<keyword evidence="4" id="KW-0862">Zinc</keyword>
<evidence type="ECO:0000256" key="1">
    <source>
        <dbReference type="ARBA" id="ARBA00007416"/>
    </source>
</evidence>
<evidence type="ECO:0000313" key="8">
    <source>
        <dbReference type="EMBL" id="KAJ9149903.1"/>
    </source>
</evidence>
<keyword evidence="9" id="KW-1185">Reference proteome</keyword>
<dbReference type="GO" id="GO:0031490">
    <property type="term" value="F:chromatin DNA binding"/>
    <property type="evidence" value="ECO:0007669"/>
    <property type="project" value="TreeGrafter"/>
</dbReference>
<keyword evidence="6" id="KW-0804">Transcription</keyword>
<keyword evidence="5" id="KW-0805">Transcription regulation</keyword>
<evidence type="ECO:0000259" key="7">
    <source>
        <dbReference type="Pfam" id="PF09733"/>
    </source>
</evidence>
<dbReference type="EMBL" id="JANBVO010000009">
    <property type="protein sequence ID" value="KAJ9149903.1"/>
    <property type="molecule type" value="Genomic_DNA"/>
</dbReference>
<evidence type="ECO:0000256" key="3">
    <source>
        <dbReference type="ARBA" id="ARBA00022771"/>
    </source>
</evidence>
<keyword evidence="2" id="KW-0479">Metal-binding</keyword>
<dbReference type="CDD" id="cd21552">
    <property type="entry name" value="VEFS-box_ctSUZ12-like"/>
    <property type="match status" value="1"/>
</dbReference>
<dbReference type="PANTHER" id="PTHR22597:SF0">
    <property type="entry name" value="POLYCOMB PROTEIN SUZ12"/>
    <property type="match status" value="1"/>
</dbReference>
<dbReference type="InterPro" id="IPR019135">
    <property type="entry name" value="Polycomb_protein_VEFS-Box"/>
</dbReference>
<dbReference type="Pfam" id="PF09733">
    <property type="entry name" value="VEFS-Box"/>
    <property type="match status" value="1"/>
</dbReference>
<evidence type="ECO:0000256" key="5">
    <source>
        <dbReference type="ARBA" id="ARBA00023015"/>
    </source>
</evidence>
<reference evidence="8" key="1">
    <citation type="submission" date="2022-07" db="EMBL/GenBank/DDBJ databases">
        <title>Fungi with potential for degradation of polypropylene.</title>
        <authorList>
            <person name="Gostincar C."/>
        </authorList>
    </citation>
    <scope>NUCLEOTIDE SEQUENCE</scope>
    <source>
        <strain evidence="8">EXF-13308</strain>
    </source>
</reference>
<evidence type="ECO:0000256" key="4">
    <source>
        <dbReference type="ARBA" id="ARBA00022833"/>
    </source>
</evidence>
<dbReference type="PROSITE" id="PS01359">
    <property type="entry name" value="ZF_PHD_1"/>
    <property type="match status" value="1"/>
</dbReference>
<dbReference type="InterPro" id="IPR019786">
    <property type="entry name" value="Zinc_finger_PHD-type_CS"/>
</dbReference>
<evidence type="ECO:0000256" key="6">
    <source>
        <dbReference type="ARBA" id="ARBA00023163"/>
    </source>
</evidence>
<dbReference type="AlphaFoldDB" id="A0AA38RWW3"/>
<comment type="similarity">
    <text evidence="1">Belongs to the VEFS (VRN2-EMF2-FIS2-SU(Z)12) family.</text>
</comment>
<dbReference type="SUPFAM" id="SSF57903">
    <property type="entry name" value="FYVE/PHD zinc finger"/>
    <property type="match status" value="1"/>
</dbReference>